<evidence type="ECO:0000256" key="3">
    <source>
        <dbReference type="ARBA" id="ARBA00023163"/>
    </source>
</evidence>
<gene>
    <name evidence="5" type="ORF">B1400_1693</name>
</gene>
<name>A0A2A2EE24_9BIFI</name>
<dbReference type="InterPro" id="IPR050679">
    <property type="entry name" value="Bact_HTH_transcr_reg"/>
</dbReference>
<sequence>MPTRTRLPREEVVRRLRLLIARRQLLPGEKVGTERALAEAFGISRSDLRLALAQLESTNEIARKIGRNGGVVVSDGRLERGLNTLESIAHMAQRQGFALSCTLLRAAVTSANGADMRILRLPADRPTVYAVRRLRMLDGAPLSVETSRIPAYRFPGFLDCDLEAPFYDQFERRYCVRAKSVEETLDCAAAPPGLCSTLGIDDGSQVLRVRRVTYDDAGGPCERSMDLYAPERVRFTMHGSSARAKA</sequence>
<dbReference type="GO" id="GO:0045892">
    <property type="term" value="P:negative regulation of DNA-templated transcription"/>
    <property type="evidence" value="ECO:0007669"/>
    <property type="project" value="TreeGrafter"/>
</dbReference>
<dbReference type="Pfam" id="PF07702">
    <property type="entry name" value="UTRA"/>
    <property type="match status" value="1"/>
</dbReference>
<evidence type="ECO:0000256" key="1">
    <source>
        <dbReference type="ARBA" id="ARBA00023015"/>
    </source>
</evidence>
<evidence type="ECO:0000259" key="4">
    <source>
        <dbReference type="PROSITE" id="PS50949"/>
    </source>
</evidence>
<evidence type="ECO:0000256" key="2">
    <source>
        <dbReference type="ARBA" id="ARBA00023125"/>
    </source>
</evidence>
<accession>A0A2A2EE24</accession>
<dbReference type="SMART" id="SM00866">
    <property type="entry name" value="UTRA"/>
    <property type="match status" value="1"/>
</dbReference>
<feature type="domain" description="HTH gntR-type" evidence="4">
    <location>
        <begin position="6"/>
        <end position="76"/>
    </location>
</feature>
<evidence type="ECO:0000313" key="5">
    <source>
        <dbReference type="EMBL" id="PAU67175.1"/>
    </source>
</evidence>
<dbReference type="SUPFAM" id="SSF64288">
    <property type="entry name" value="Chorismate lyase-like"/>
    <property type="match status" value="1"/>
</dbReference>
<dbReference type="Pfam" id="PF00392">
    <property type="entry name" value="GntR"/>
    <property type="match status" value="1"/>
</dbReference>
<dbReference type="InterPro" id="IPR036390">
    <property type="entry name" value="WH_DNA-bd_sf"/>
</dbReference>
<dbReference type="Gene3D" id="1.10.10.10">
    <property type="entry name" value="Winged helix-like DNA-binding domain superfamily/Winged helix DNA-binding domain"/>
    <property type="match status" value="1"/>
</dbReference>
<dbReference type="Gene3D" id="3.40.1410.10">
    <property type="entry name" value="Chorismate lyase-like"/>
    <property type="match status" value="1"/>
</dbReference>
<dbReference type="SMART" id="SM00345">
    <property type="entry name" value="HTH_GNTR"/>
    <property type="match status" value="1"/>
</dbReference>
<evidence type="ECO:0000313" key="6">
    <source>
        <dbReference type="Proteomes" id="UP000217986"/>
    </source>
</evidence>
<dbReference type="EMBL" id="MVOG01000044">
    <property type="protein sequence ID" value="PAU67175.1"/>
    <property type="molecule type" value="Genomic_DNA"/>
</dbReference>
<dbReference type="InterPro" id="IPR036388">
    <property type="entry name" value="WH-like_DNA-bd_sf"/>
</dbReference>
<dbReference type="GO" id="GO:0003700">
    <property type="term" value="F:DNA-binding transcription factor activity"/>
    <property type="evidence" value="ECO:0007669"/>
    <property type="project" value="InterPro"/>
</dbReference>
<dbReference type="InterPro" id="IPR028978">
    <property type="entry name" value="Chorismate_lyase_/UTRA_dom_sf"/>
</dbReference>
<dbReference type="PANTHER" id="PTHR44846">
    <property type="entry name" value="MANNOSYL-D-GLYCERATE TRANSPORT/METABOLISM SYSTEM REPRESSOR MNGR-RELATED"/>
    <property type="match status" value="1"/>
</dbReference>
<proteinExistence type="predicted"/>
<reference evidence="5 6" key="1">
    <citation type="journal article" date="2017" name="ISME J.">
        <title>Unveiling bifidobacterial biogeography across the mammalian branch of the tree of life.</title>
        <authorList>
            <person name="Milani C."/>
            <person name="Mangifesta M."/>
            <person name="Mancabelli L."/>
            <person name="Lugli G.A."/>
            <person name="James K."/>
            <person name="Duranti S."/>
            <person name="Turroni F."/>
            <person name="Ferrario C."/>
            <person name="Ossiprandi M.C."/>
            <person name="van Sinderen D."/>
            <person name="Ventura M."/>
        </authorList>
    </citation>
    <scope>NUCLEOTIDE SEQUENCE [LARGE SCALE GENOMIC DNA]</scope>
    <source>
        <strain evidence="5 6">70</strain>
    </source>
</reference>
<dbReference type="OrthoDB" id="7363114at2"/>
<keyword evidence="1" id="KW-0805">Transcription regulation</keyword>
<dbReference type="RefSeq" id="WP_095613991.1">
    <property type="nucleotide sequence ID" value="NZ_MVOG01000044.1"/>
</dbReference>
<keyword evidence="6" id="KW-1185">Reference proteome</keyword>
<keyword evidence="3" id="KW-0804">Transcription</keyword>
<dbReference type="SUPFAM" id="SSF46785">
    <property type="entry name" value="Winged helix' DNA-binding domain"/>
    <property type="match status" value="1"/>
</dbReference>
<dbReference type="InterPro" id="IPR000524">
    <property type="entry name" value="Tscrpt_reg_HTH_GntR"/>
</dbReference>
<comment type="caution">
    <text evidence="5">The sequence shown here is derived from an EMBL/GenBank/DDBJ whole genome shotgun (WGS) entry which is preliminary data.</text>
</comment>
<dbReference type="PROSITE" id="PS50949">
    <property type="entry name" value="HTH_GNTR"/>
    <property type="match status" value="1"/>
</dbReference>
<dbReference type="PANTHER" id="PTHR44846:SF1">
    <property type="entry name" value="MANNOSYL-D-GLYCERATE TRANSPORT_METABOLISM SYSTEM REPRESSOR MNGR-RELATED"/>
    <property type="match status" value="1"/>
</dbReference>
<keyword evidence="2" id="KW-0238">DNA-binding</keyword>
<dbReference type="AlphaFoldDB" id="A0A2A2EE24"/>
<dbReference type="GO" id="GO:0003677">
    <property type="term" value="F:DNA binding"/>
    <property type="evidence" value="ECO:0007669"/>
    <property type="project" value="UniProtKB-KW"/>
</dbReference>
<organism evidence="5 6">
    <name type="scientific">Bifidobacterium italicum</name>
    <dbReference type="NCBI Taxonomy" id="1960968"/>
    <lineage>
        <taxon>Bacteria</taxon>
        <taxon>Bacillati</taxon>
        <taxon>Actinomycetota</taxon>
        <taxon>Actinomycetes</taxon>
        <taxon>Bifidobacteriales</taxon>
        <taxon>Bifidobacteriaceae</taxon>
        <taxon>Bifidobacterium</taxon>
    </lineage>
</organism>
<protein>
    <submittedName>
        <fullName evidence="5">GntR family transcriptional regulator</fullName>
    </submittedName>
</protein>
<dbReference type="InterPro" id="IPR011663">
    <property type="entry name" value="UTRA"/>
</dbReference>
<dbReference type="Proteomes" id="UP000217986">
    <property type="component" value="Unassembled WGS sequence"/>
</dbReference>